<dbReference type="KEGG" id="lar:lam_235"/>
<dbReference type="PATRIC" id="fig|1261131.3.peg.224"/>
<evidence type="ECO:0000256" key="3">
    <source>
        <dbReference type="ARBA" id="ARBA00022448"/>
    </source>
</evidence>
<name>U6B4Q7_9HYPH</name>
<dbReference type="GO" id="GO:0007155">
    <property type="term" value="P:cell adhesion"/>
    <property type="evidence" value="ECO:0007669"/>
    <property type="project" value="InterPro"/>
</dbReference>
<keyword evidence="8" id="KW-1185">Reference proteome</keyword>
<evidence type="ECO:0000256" key="2">
    <source>
        <dbReference type="ARBA" id="ARBA00015915"/>
    </source>
</evidence>
<dbReference type="GO" id="GO:0006829">
    <property type="term" value="P:zinc ion transport"/>
    <property type="evidence" value="ECO:0007669"/>
    <property type="project" value="UniProtKB-KW"/>
</dbReference>
<dbReference type="PRINTS" id="PR00691">
    <property type="entry name" value="ADHESINB"/>
</dbReference>
<keyword evidence="5" id="KW-0862">Zinc</keyword>
<dbReference type="InterPro" id="IPR006127">
    <property type="entry name" value="ZnuA-like"/>
</dbReference>
<accession>U6B4Q7</accession>
<dbReference type="PANTHER" id="PTHR42953:SF3">
    <property type="entry name" value="HIGH-AFFINITY ZINC UPTAKE SYSTEM PROTEIN ZNUA"/>
    <property type="match status" value="1"/>
</dbReference>
<dbReference type="HOGENOM" id="CLU_016838_1_2_5"/>
<dbReference type="Proteomes" id="UP000017862">
    <property type="component" value="Chromosome"/>
</dbReference>
<dbReference type="PANTHER" id="PTHR42953">
    <property type="entry name" value="HIGH-AFFINITY ZINC UPTAKE SYSTEM PROTEIN ZNUA-RELATED"/>
    <property type="match status" value="1"/>
</dbReference>
<evidence type="ECO:0000256" key="4">
    <source>
        <dbReference type="ARBA" id="ARBA00022729"/>
    </source>
</evidence>
<dbReference type="InterPro" id="IPR006128">
    <property type="entry name" value="Lipoprotein_PsaA-like"/>
</dbReference>
<organism evidence="7 8">
    <name type="scientific">Candidatus Liberibacter americanus str. Sao Paulo</name>
    <dbReference type="NCBI Taxonomy" id="1261131"/>
    <lineage>
        <taxon>Bacteria</taxon>
        <taxon>Pseudomonadati</taxon>
        <taxon>Pseudomonadota</taxon>
        <taxon>Alphaproteobacteria</taxon>
        <taxon>Hyphomicrobiales</taxon>
        <taxon>Rhizobiaceae</taxon>
        <taxon>Liberibacter</taxon>
    </lineage>
</organism>
<dbReference type="PRINTS" id="PR00690">
    <property type="entry name" value="ADHESNFAMILY"/>
</dbReference>
<dbReference type="SUPFAM" id="SSF53807">
    <property type="entry name" value="Helical backbone' metal receptor"/>
    <property type="match status" value="1"/>
</dbReference>
<keyword evidence="3 6" id="KW-0813">Transport</keyword>
<evidence type="ECO:0000256" key="1">
    <source>
        <dbReference type="ARBA" id="ARBA00011028"/>
    </source>
</evidence>
<sequence length="303" mass="34787">MKNIFIFTILLFSMLKGIVMADSLRVVASIKPIHSIVSYIMHGVGKPSLLVKNNSSPHDYSLRPSDIIMLENADIIFWIGPNMETFLEKPLTSLNKTSNVIILSNCSNLHKILLYKRDKKLLKSYQHEKDINNYIYDMHLWLDPVNAKHMANVIAMELIKRDPNNQKKYEKNKQDFLTKLDKLDNSLSELLYSVQGKKIVVFHGAYRYFEHRYRINIIESIMPKSVLPGAKSFQRIKNLITSEDVSCVFYEPEFDPKMIRSITDGTDVAVAMLDPEGILLPAGPDLYFKLMTNLATSLKKNCL</sequence>
<dbReference type="eggNOG" id="COG4531">
    <property type="taxonomic scope" value="Bacteria"/>
</dbReference>
<dbReference type="AlphaFoldDB" id="U6B4Q7"/>
<keyword evidence="4" id="KW-0732">Signal</keyword>
<dbReference type="EMBL" id="CP006604">
    <property type="protein sequence ID" value="AHA27608.1"/>
    <property type="molecule type" value="Genomic_DNA"/>
</dbReference>
<dbReference type="Pfam" id="PF01297">
    <property type="entry name" value="ZnuA"/>
    <property type="match status" value="1"/>
</dbReference>
<keyword evidence="5" id="KW-0864">Zinc transport</keyword>
<dbReference type="STRING" id="1261131.lam_235"/>
<dbReference type="Gene3D" id="3.40.50.1980">
    <property type="entry name" value="Nitrogenase molybdenum iron protein domain"/>
    <property type="match status" value="2"/>
</dbReference>
<comment type="similarity">
    <text evidence="1 6">Belongs to the bacterial solute-binding protein 9 family.</text>
</comment>
<evidence type="ECO:0000313" key="7">
    <source>
        <dbReference type="EMBL" id="AHA27608.1"/>
    </source>
</evidence>
<dbReference type="InterPro" id="IPR006129">
    <property type="entry name" value="AdhesinB"/>
</dbReference>
<dbReference type="GO" id="GO:0046872">
    <property type="term" value="F:metal ion binding"/>
    <property type="evidence" value="ECO:0007669"/>
    <property type="project" value="InterPro"/>
</dbReference>
<dbReference type="InterPro" id="IPR050492">
    <property type="entry name" value="Bact_metal-bind_prot9"/>
</dbReference>
<gene>
    <name evidence="7" type="primary">znuA</name>
    <name evidence="7" type="ORF">lam_235</name>
</gene>
<keyword evidence="5" id="KW-0406">Ion transport</keyword>
<protein>
    <recommendedName>
        <fullName evidence="2">High-affinity zinc uptake system protein ZnuA</fullName>
    </recommendedName>
</protein>
<dbReference type="RefSeq" id="WP_007556858.1">
    <property type="nucleotide sequence ID" value="NC_022793.1"/>
</dbReference>
<evidence type="ECO:0000313" key="8">
    <source>
        <dbReference type="Proteomes" id="UP000017862"/>
    </source>
</evidence>
<reference evidence="7 8" key="1">
    <citation type="journal article" date="2014" name="Mol. Plant Microbe Interact.">
        <title>The complete genome sequence of Candidatus Liberibacter americanus, associated with citrus Huanglongbing.</title>
        <authorList>
            <person name="Wulff N.A."/>
            <person name="Zhang S."/>
            <person name="Setubal J.C."/>
            <person name="Almeida N.F."/>
            <person name="Martins E.C."/>
            <person name="Harakava R."/>
            <person name="Kumar D."/>
            <person name="Rangel L.T."/>
            <person name="Foissac X."/>
            <person name="Bove J."/>
            <person name="Gabriel D.W."/>
        </authorList>
    </citation>
    <scope>NUCLEOTIDE SEQUENCE [LARGE SCALE GENOMIC DNA]</scope>
    <source>
        <strain evidence="7 8">Sao Paulo</strain>
    </source>
</reference>
<proteinExistence type="inferred from homology"/>
<evidence type="ECO:0000256" key="6">
    <source>
        <dbReference type="RuleBase" id="RU003512"/>
    </source>
</evidence>
<evidence type="ECO:0000256" key="5">
    <source>
        <dbReference type="ARBA" id="ARBA00022906"/>
    </source>
</evidence>